<dbReference type="Proteomes" id="UP000728185">
    <property type="component" value="Unassembled WGS sequence"/>
</dbReference>
<dbReference type="EMBL" id="LUCM01005534">
    <property type="protein sequence ID" value="KAA0192660.1"/>
    <property type="molecule type" value="Genomic_DNA"/>
</dbReference>
<proteinExistence type="predicted"/>
<protein>
    <submittedName>
        <fullName evidence="1">Uncharacterized protein</fullName>
    </submittedName>
</protein>
<dbReference type="AlphaFoldDB" id="A0A8E0RY86"/>
<organism evidence="1 2">
    <name type="scientific">Fasciolopsis buskii</name>
    <dbReference type="NCBI Taxonomy" id="27845"/>
    <lineage>
        <taxon>Eukaryota</taxon>
        <taxon>Metazoa</taxon>
        <taxon>Spiralia</taxon>
        <taxon>Lophotrochozoa</taxon>
        <taxon>Platyhelminthes</taxon>
        <taxon>Trematoda</taxon>
        <taxon>Digenea</taxon>
        <taxon>Plagiorchiida</taxon>
        <taxon>Echinostomata</taxon>
        <taxon>Echinostomatoidea</taxon>
        <taxon>Fasciolidae</taxon>
        <taxon>Fasciolopsis</taxon>
    </lineage>
</organism>
<gene>
    <name evidence="1" type="ORF">FBUS_06395</name>
</gene>
<evidence type="ECO:0000313" key="1">
    <source>
        <dbReference type="EMBL" id="KAA0192660.1"/>
    </source>
</evidence>
<name>A0A8E0RY86_9TREM</name>
<sequence length="339" mass="37060">MSYNAWAVWSYGDAYDRFSSFSHISSHVLVFVFDQIPNLLVGGDDGPIKVDALSTSQLHWFDGENNVHAVRLAPRVYATPLTPLINTQLPLMDPHDADALIIPVNFVPSDPDDGPDFILSALIGIPRRLFLSAHLWGSPVGRVHDLSIQVLEIGRLREAKPPYLFATPTIIANPNNHWSAAVAAASSINQDASDSTVMFPSFTYRVLIPSFSGHLYSVSLPLVRTSRLPVASDGVWKSNPGSSISFGQSVSCSLICITLGVSVTDAQIGQVHHSLLLYWISCDLPRCSLKLLHAVDISTGEAISNYPLRVIEPHRGTKVTFSMGPGMLYSTPDSQRWMV</sequence>
<evidence type="ECO:0000313" key="2">
    <source>
        <dbReference type="Proteomes" id="UP000728185"/>
    </source>
</evidence>
<reference evidence="1" key="1">
    <citation type="submission" date="2019-05" db="EMBL/GenBank/DDBJ databases">
        <title>Annotation for the trematode Fasciolopsis buski.</title>
        <authorList>
            <person name="Choi Y.-J."/>
        </authorList>
    </citation>
    <scope>NUCLEOTIDE SEQUENCE</scope>
    <source>
        <strain evidence="1">HT</strain>
        <tissue evidence="1">Whole worm</tissue>
    </source>
</reference>
<accession>A0A8E0RY86</accession>
<keyword evidence="2" id="KW-1185">Reference proteome</keyword>
<comment type="caution">
    <text evidence="1">The sequence shown here is derived from an EMBL/GenBank/DDBJ whole genome shotgun (WGS) entry which is preliminary data.</text>
</comment>